<gene>
    <name evidence="1" type="ORF">GA0070611_1902</name>
</gene>
<proteinExistence type="predicted"/>
<dbReference type="RefSeq" id="WP_157740279.1">
    <property type="nucleotide sequence ID" value="NZ_LT594323.1"/>
</dbReference>
<dbReference type="Proteomes" id="UP000199385">
    <property type="component" value="Chromosome I"/>
</dbReference>
<name>A0A1A8ZEB4_9ACTN</name>
<sequence length="49" mass="5364">MRWLLVLLVLAAIVLVWVGLGRGAFLAGRKARRHIEAGRQADGDGDPLR</sequence>
<evidence type="ECO:0000313" key="1">
    <source>
        <dbReference type="EMBL" id="SBT42222.1"/>
    </source>
</evidence>
<reference evidence="2" key="1">
    <citation type="submission" date="2016-06" db="EMBL/GenBank/DDBJ databases">
        <authorList>
            <person name="Varghese N."/>
            <person name="Submissions Spin"/>
        </authorList>
    </citation>
    <scope>NUCLEOTIDE SEQUENCE [LARGE SCALE GENOMIC DNA]</scope>
    <source>
        <strain evidence="2">DSM 44815</strain>
    </source>
</reference>
<keyword evidence="2" id="KW-1185">Reference proteome</keyword>
<dbReference type="EMBL" id="LT594323">
    <property type="protein sequence ID" value="SBT42222.1"/>
    <property type="molecule type" value="Genomic_DNA"/>
</dbReference>
<dbReference type="AlphaFoldDB" id="A0A1A8ZEB4"/>
<dbReference type="PATRIC" id="fig|261654.4.peg.1935"/>
<evidence type="ECO:0000313" key="2">
    <source>
        <dbReference type="Proteomes" id="UP000199385"/>
    </source>
</evidence>
<protein>
    <submittedName>
        <fullName evidence="1">Uncharacterized protein</fullName>
    </submittedName>
</protein>
<accession>A0A1A8ZEB4</accession>
<organism evidence="1 2">
    <name type="scientific">Micromonospora auratinigra</name>
    <dbReference type="NCBI Taxonomy" id="261654"/>
    <lineage>
        <taxon>Bacteria</taxon>
        <taxon>Bacillati</taxon>
        <taxon>Actinomycetota</taxon>
        <taxon>Actinomycetes</taxon>
        <taxon>Micromonosporales</taxon>
        <taxon>Micromonosporaceae</taxon>
        <taxon>Micromonospora</taxon>
    </lineage>
</organism>